<reference evidence="3" key="1">
    <citation type="journal article" date="2023" name="G3 (Bethesda)">
        <title>Whole genome assembly and annotation of the endangered Caribbean coral Acropora cervicornis.</title>
        <authorList>
            <person name="Selwyn J.D."/>
            <person name="Vollmer S.V."/>
        </authorList>
    </citation>
    <scope>NUCLEOTIDE SEQUENCE</scope>
    <source>
        <strain evidence="3">K2</strain>
    </source>
</reference>
<sequence>MSEHILRETGILVPVGSGVCCNCRIALTATGRVETPSETKVASRMGAVTSENESSVPLLGPIAAGKDAESTPASTKVSDEETAFETPGESLYSPSLEATLNITCTPAPRARSRIAMREGSSPLEKMNQFLESKDVSPVRYPVSVPWSEASNRTRRRHVRKARQAVGAVLEEIAPQQSSHLWKTLVSFKSVDAQDSSSDTEDSDVDQVLMVALAECYMNASTWQARRQILSIVADKLQLRTVRRWIPDLTRYRFTTAREHAIRYGRGVPPEPQVHAKMFASQAQVDHFLDFITSPHIIQDLPFGERSLTLSTKEVISVPNVVRMLIPESIVRQYLAYSEECNFKPLSRRALLNILSACSASVRKSLQGLDYISSAGAEAFDDLCDVVQRLGDSFMGMSWAKEQSERLRAAKRYLKSDFKSKQNILAWKAHLLRSINQDDARLDVLDSLDDSSVLLIEDWAMKFLPRKYRESQTDWFGKRGISWHLTVATRRMAPDQDLEMMTFSHVFQSCNQDSSAVQGIMTDVIGKLKKVMPTLRTVYYEQDNAGCYRTGGTIIGAIQAGKSHGVTVQRLDFSDPQGGKGACDRKAATVKAHIRVHLNEGHDVETASQMVEAMQSSGGVPGLNVSLCDRVVPPSPAGQVKLDGIARLSAVSSDQELCDQFSAVKSRKAPTSIPFKSEREDPPPTSLSCESSELYACPGEGCTKSYQSFSALQRHLDCGKHVRALESETMLDKAVRGYASRLDGRFTSVPQFGEDIISADSPARQSGLQMGWALRLTQTSRARFSDKQKEYLTNKFLIGETTGQKANPVHVARVMMTARDETGKRMFSSAEFLTAKQITSFFSRLAAKRNLSDHLHMPVVSFEEEEEDGEAVNIETAFCELRDHVMANVQPTHPICFQSYNLCHKMSNSKLSSFSITMLKDICEYFLIDTEDITTTRKAPYISRLENFLKQCSCFQR</sequence>
<evidence type="ECO:0000313" key="4">
    <source>
        <dbReference type="Proteomes" id="UP001249851"/>
    </source>
</evidence>
<dbReference type="Proteomes" id="UP001249851">
    <property type="component" value="Unassembled WGS sequence"/>
</dbReference>
<protein>
    <recommendedName>
        <fullName evidence="2">C2H2-type domain-containing protein</fullName>
    </recommendedName>
</protein>
<proteinExistence type="predicted"/>
<dbReference type="InterPro" id="IPR013087">
    <property type="entry name" value="Znf_C2H2_type"/>
</dbReference>
<dbReference type="EMBL" id="JARQWQ010000042">
    <property type="protein sequence ID" value="KAK2559046.1"/>
    <property type="molecule type" value="Genomic_DNA"/>
</dbReference>
<gene>
    <name evidence="3" type="ORF">P5673_018684</name>
</gene>
<accession>A0AAD9QCZ3</accession>
<name>A0AAD9QCZ3_ACRCE</name>
<reference evidence="3" key="2">
    <citation type="journal article" date="2023" name="Science">
        <title>Genomic signatures of disease resistance in endangered staghorn corals.</title>
        <authorList>
            <person name="Vollmer S.V."/>
            <person name="Selwyn J.D."/>
            <person name="Despard B.A."/>
            <person name="Roesel C.L."/>
        </authorList>
    </citation>
    <scope>NUCLEOTIDE SEQUENCE</scope>
    <source>
        <strain evidence="3">K2</strain>
    </source>
</reference>
<dbReference type="PANTHER" id="PTHR33845">
    <property type="entry name" value="C2H2-TYPE DOMAIN-CONTAINING PROTEIN"/>
    <property type="match status" value="1"/>
</dbReference>
<dbReference type="PROSITE" id="PS00028">
    <property type="entry name" value="ZINC_FINGER_C2H2_1"/>
    <property type="match status" value="1"/>
</dbReference>
<evidence type="ECO:0000259" key="2">
    <source>
        <dbReference type="PROSITE" id="PS00028"/>
    </source>
</evidence>
<keyword evidence="4" id="KW-1185">Reference proteome</keyword>
<evidence type="ECO:0000313" key="3">
    <source>
        <dbReference type="EMBL" id="KAK2559046.1"/>
    </source>
</evidence>
<comment type="caution">
    <text evidence="3">The sequence shown here is derived from an EMBL/GenBank/DDBJ whole genome shotgun (WGS) entry which is preliminary data.</text>
</comment>
<evidence type="ECO:0000256" key="1">
    <source>
        <dbReference type="SAM" id="MobiDB-lite"/>
    </source>
</evidence>
<organism evidence="3 4">
    <name type="scientific">Acropora cervicornis</name>
    <name type="common">Staghorn coral</name>
    <dbReference type="NCBI Taxonomy" id="6130"/>
    <lineage>
        <taxon>Eukaryota</taxon>
        <taxon>Metazoa</taxon>
        <taxon>Cnidaria</taxon>
        <taxon>Anthozoa</taxon>
        <taxon>Hexacorallia</taxon>
        <taxon>Scleractinia</taxon>
        <taxon>Astrocoeniina</taxon>
        <taxon>Acroporidae</taxon>
        <taxon>Acropora</taxon>
    </lineage>
</organism>
<dbReference type="PANTHER" id="PTHR33845:SF1">
    <property type="entry name" value="C2H2-TYPE DOMAIN-CONTAINING PROTEIN"/>
    <property type="match status" value="1"/>
</dbReference>
<feature type="region of interest" description="Disordered" evidence="1">
    <location>
        <begin position="38"/>
        <end position="58"/>
    </location>
</feature>
<feature type="domain" description="C2H2-type" evidence="2">
    <location>
        <begin position="696"/>
        <end position="720"/>
    </location>
</feature>
<dbReference type="AlphaFoldDB" id="A0AAD9QCZ3"/>